<dbReference type="InterPro" id="IPR016163">
    <property type="entry name" value="Ald_DH_C"/>
</dbReference>
<dbReference type="Gene3D" id="3.90.180.10">
    <property type="entry name" value="Medium-chain alcohol dehydrogenases, catalytic domain"/>
    <property type="match status" value="1"/>
</dbReference>
<feature type="domain" description="Alcohol dehydrogenase-like C-terminal" evidence="11">
    <location>
        <begin position="428"/>
        <end position="551"/>
    </location>
</feature>
<dbReference type="SUPFAM" id="SSF51735">
    <property type="entry name" value="NAD(P)-binding Rossmann-fold domains"/>
    <property type="match status" value="1"/>
</dbReference>
<evidence type="ECO:0000256" key="6">
    <source>
        <dbReference type="ARBA" id="ARBA00023002"/>
    </source>
</evidence>
<evidence type="ECO:0000313" key="14">
    <source>
        <dbReference type="Proteomes" id="UP000572817"/>
    </source>
</evidence>
<dbReference type="Proteomes" id="UP000572817">
    <property type="component" value="Unassembled WGS sequence"/>
</dbReference>
<dbReference type="GO" id="GO:0046872">
    <property type="term" value="F:metal ion binding"/>
    <property type="evidence" value="ECO:0007669"/>
    <property type="project" value="UniProtKB-KW"/>
</dbReference>
<dbReference type="SUPFAM" id="SSF53720">
    <property type="entry name" value="ALDH-like"/>
    <property type="match status" value="1"/>
</dbReference>
<dbReference type="InterPro" id="IPR013149">
    <property type="entry name" value="ADH-like_C"/>
</dbReference>
<comment type="cofactor">
    <cofactor evidence="1">
        <name>Zn(2+)</name>
        <dbReference type="ChEBI" id="CHEBI:29105"/>
    </cofactor>
</comment>
<dbReference type="EC" id="1.2.1.3" evidence="8"/>
<evidence type="ECO:0000256" key="3">
    <source>
        <dbReference type="ARBA" id="ARBA00009986"/>
    </source>
</evidence>
<dbReference type="InterPro" id="IPR016161">
    <property type="entry name" value="Ald_DH/histidinol_DH"/>
</dbReference>
<feature type="domain" description="Aldehyde dehydrogenase" evidence="12">
    <location>
        <begin position="2"/>
        <end position="257"/>
    </location>
</feature>
<keyword evidence="14" id="KW-1185">Reference proteome</keyword>
<evidence type="ECO:0000259" key="11">
    <source>
        <dbReference type="Pfam" id="PF00107"/>
    </source>
</evidence>
<dbReference type="Pfam" id="PF00107">
    <property type="entry name" value="ADH_zinc_N"/>
    <property type="match status" value="1"/>
</dbReference>
<dbReference type="InterPro" id="IPR015590">
    <property type="entry name" value="Aldehyde_DH_dom"/>
</dbReference>
<dbReference type="FunFam" id="3.40.50.720:FF:000039">
    <property type="entry name" value="Alcohol dehydrogenase AdhP"/>
    <property type="match status" value="1"/>
</dbReference>
<evidence type="ECO:0000256" key="5">
    <source>
        <dbReference type="ARBA" id="ARBA00022833"/>
    </source>
</evidence>
<comment type="similarity">
    <text evidence="3">Belongs to the aldehyde dehydrogenase family.</text>
</comment>
<proteinExistence type="inferred from homology"/>
<feature type="region of interest" description="Disordered" evidence="10">
    <location>
        <begin position="338"/>
        <end position="359"/>
    </location>
</feature>
<keyword evidence="6" id="KW-0560">Oxidoreductase</keyword>
<protein>
    <recommendedName>
        <fullName evidence="8">aldehyde dehydrogenase (NAD(+))</fullName>
        <ecNumber evidence="8">1.2.1.3</ecNumber>
    </recommendedName>
</protein>
<dbReference type="PANTHER" id="PTHR11699">
    <property type="entry name" value="ALDEHYDE DEHYDROGENASE-RELATED"/>
    <property type="match status" value="1"/>
</dbReference>
<evidence type="ECO:0000256" key="4">
    <source>
        <dbReference type="ARBA" id="ARBA00022723"/>
    </source>
</evidence>
<sequence length="588" mass="64291">MKIRKIAFTGSVETGKKIMQMAAASNLKNVTLELGGKRPGGGVCRCESRRGRESFSIHQNSGQHCQANSRIFVEASILDVFVKKFAALMSSSKLGSPEERDTFQGPQGDKLQQQRVLALIEDGKANGRLILGGSEANVNGKGAYVQPNIFKNVNEESRIAREEIFGPVVMINCWEKQGLIEPRRANNSEFGLFASVYTTNFERAMRFAKSLEAGAVGVNCSAPAQGLDMPVGGWKQSGVGREMHTNALENFLETEAVYFKYEQGLEYHPWPIQADTHMIRLVLMTPVGFPSWRRQQQYQQQQHLSDEKPTKMPNPTGRAAVLREDYGHPYAVGYEIAVPKPGAPRSPSPHRRRFKVGSEMESNSTQQAAYLMAEYLCVPGRDVVRIPDALSSTNAAPIICAGATVLSALRSLQLSAGNWVCVSGAVGGLGHLAVQYAKFMGNRVLAIDLGDKEEFCRDLGADLYIDCNKDQDLIGTVIKSTGGGVYGTLVLGRSPIAYRQALLYSRGLATVVAIGSCQLDLPLGLLQHKGLRLVGQTNATRADIADALDIATQIPIEVVMEERPLEDINDALDRLKKSEVRGRVVLRI</sequence>
<reference evidence="13" key="1">
    <citation type="submission" date="2020-04" db="EMBL/GenBank/DDBJ databases">
        <title>Genome Assembly and Annotation of Botryosphaeria dothidea sdau 11-99, a Latent Pathogen of Apple Fruit Ring Rot in China.</title>
        <authorList>
            <person name="Yu C."/>
            <person name="Diao Y."/>
            <person name="Lu Q."/>
            <person name="Zhao J."/>
            <person name="Cui S."/>
            <person name="Peng C."/>
            <person name="He B."/>
            <person name="Liu H."/>
        </authorList>
    </citation>
    <scope>NUCLEOTIDE SEQUENCE [LARGE SCALE GENOMIC DNA]</scope>
    <source>
        <strain evidence="13">Sdau11-99</strain>
    </source>
</reference>
<evidence type="ECO:0000259" key="12">
    <source>
        <dbReference type="Pfam" id="PF00171"/>
    </source>
</evidence>
<keyword evidence="5" id="KW-0862">Zinc</keyword>
<keyword evidence="7" id="KW-0520">NAD</keyword>
<keyword evidence="4" id="KW-0479">Metal-binding</keyword>
<comment type="similarity">
    <text evidence="2">Belongs to the zinc-containing alcohol dehydrogenase family.</text>
</comment>
<dbReference type="InterPro" id="IPR016162">
    <property type="entry name" value="Ald_DH_N"/>
</dbReference>
<dbReference type="Gene3D" id="3.40.605.10">
    <property type="entry name" value="Aldehyde Dehydrogenase, Chain A, domain 1"/>
    <property type="match status" value="1"/>
</dbReference>
<dbReference type="AlphaFoldDB" id="A0A8H4IYU7"/>
<organism evidence="13 14">
    <name type="scientific">Botryosphaeria dothidea</name>
    <dbReference type="NCBI Taxonomy" id="55169"/>
    <lineage>
        <taxon>Eukaryota</taxon>
        <taxon>Fungi</taxon>
        <taxon>Dikarya</taxon>
        <taxon>Ascomycota</taxon>
        <taxon>Pezizomycotina</taxon>
        <taxon>Dothideomycetes</taxon>
        <taxon>Dothideomycetes incertae sedis</taxon>
        <taxon>Botryosphaeriales</taxon>
        <taxon>Botryosphaeriaceae</taxon>
        <taxon>Botryosphaeria</taxon>
    </lineage>
</organism>
<comment type="catalytic activity">
    <reaction evidence="9">
        <text>an aldehyde + NAD(+) + H2O = a carboxylate + NADH + 2 H(+)</text>
        <dbReference type="Rhea" id="RHEA:16185"/>
        <dbReference type="ChEBI" id="CHEBI:15377"/>
        <dbReference type="ChEBI" id="CHEBI:15378"/>
        <dbReference type="ChEBI" id="CHEBI:17478"/>
        <dbReference type="ChEBI" id="CHEBI:29067"/>
        <dbReference type="ChEBI" id="CHEBI:57540"/>
        <dbReference type="ChEBI" id="CHEBI:57945"/>
        <dbReference type="EC" id="1.2.1.3"/>
    </reaction>
</comment>
<evidence type="ECO:0000256" key="2">
    <source>
        <dbReference type="ARBA" id="ARBA00008072"/>
    </source>
</evidence>
<gene>
    <name evidence="13" type="ORF">GTA08_BOTSDO02034</name>
</gene>
<evidence type="ECO:0000256" key="8">
    <source>
        <dbReference type="ARBA" id="ARBA00024226"/>
    </source>
</evidence>
<dbReference type="EMBL" id="WWBZ02000016">
    <property type="protein sequence ID" value="KAF4309704.1"/>
    <property type="molecule type" value="Genomic_DNA"/>
</dbReference>
<dbReference type="Pfam" id="PF00171">
    <property type="entry name" value="Aldedh"/>
    <property type="match status" value="1"/>
</dbReference>
<dbReference type="InterPro" id="IPR036291">
    <property type="entry name" value="NAD(P)-bd_dom_sf"/>
</dbReference>
<dbReference type="OrthoDB" id="310895at2759"/>
<dbReference type="SUPFAM" id="SSF50129">
    <property type="entry name" value="GroES-like"/>
    <property type="match status" value="1"/>
</dbReference>
<dbReference type="Gene3D" id="3.40.309.10">
    <property type="entry name" value="Aldehyde Dehydrogenase, Chain A, domain 2"/>
    <property type="match status" value="1"/>
</dbReference>
<evidence type="ECO:0000256" key="10">
    <source>
        <dbReference type="SAM" id="MobiDB-lite"/>
    </source>
</evidence>
<evidence type="ECO:0000256" key="7">
    <source>
        <dbReference type="ARBA" id="ARBA00023027"/>
    </source>
</evidence>
<dbReference type="Gene3D" id="3.40.50.720">
    <property type="entry name" value="NAD(P)-binding Rossmann-like Domain"/>
    <property type="match status" value="1"/>
</dbReference>
<dbReference type="GO" id="GO:0018455">
    <property type="term" value="F:alcohol dehydrogenase [NAD(P)+] activity"/>
    <property type="evidence" value="ECO:0007669"/>
    <property type="project" value="UniProtKB-ARBA"/>
</dbReference>
<evidence type="ECO:0000256" key="1">
    <source>
        <dbReference type="ARBA" id="ARBA00001947"/>
    </source>
</evidence>
<comment type="caution">
    <text evidence="13">The sequence shown here is derived from an EMBL/GenBank/DDBJ whole genome shotgun (WGS) entry which is preliminary data.</text>
</comment>
<dbReference type="GO" id="GO:0004029">
    <property type="term" value="F:aldehyde dehydrogenase (NAD+) activity"/>
    <property type="evidence" value="ECO:0007669"/>
    <property type="project" value="UniProtKB-EC"/>
</dbReference>
<dbReference type="InterPro" id="IPR011032">
    <property type="entry name" value="GroES-like_sf"/>
</dbReference>
<evidence type="ECO:0000313" key="13">
    <source>
        <dbReference type="EMBL" id="KAF4309704.1"/>
    </source>
</evidence>
<evidence type="ECO:0000256" key="9">
    <source>
        <dbReference type="ARBA" id="ARBA00049194"/>
    </source>
</evidence>
<name>A0A8H4IYU7_9PEZI</name>
<accession>A0A8H4IYU7</accession>